<gene>
    <name evidence="1" type="ORF">E8P82_04295</name>
</gene>
<dbReference type="RefSeq" id="WP_211096795.1">
    <property type="nucleotide sequence ID" value="NZ_SSWH01000003.1"/>
</dbReference>
<reference evidence="1 2" key="1">
    <citation type="submission" date="2019-04" db="EMBL/GenBank/DDBJ databases">
        <authorList>
            <person name="Liu Q."/>
            <person name="Xin Y.-H."/>
        </authorList>
    </citation>
    <scope>NUCLEOTIDE SEQUENCE [LARGE SCALE GENOMIC DNA]</scope>
    <source>
        <strain evidence="1 2">AM23</strain>
    </source>
</reference>
<keyword evidence="2" id="KW-1185">Reference proteome</keyword>
<dbReference type="Proteomes" id="UP000305233">
    <property type="component" value="Unassembled WGS sequence"/>
</dbReference>
<name>A0A4S5E6T6_9MICC</name>
<sequence length="250" mass="27353">MSSHAPAVLAIGSCRIFRPLRRLSDLGSIQLVNQTHHNWFTHTAAAARQFVEISEGRTIVPEPLRGAAFETMIGYEAEMSGEIPSFDLAVVEVSTVKQHSAEGIELNAHRVYNIAKELGIEYRPVVNGDVSQVPDGHPLKGMTVSRASAESIAADIRALRDQLAVPILTVDHLYFEIEGEPMAERTSLTQVLESVADGDGVMFHPTKPVIVEHGVDVALADSNHYRKEFETVVAERMYASILRAASRSVS</sequence>
<comment type="caution">
    <text evidence="1">The sequence shown here is derived from an EMBL/GenBank/DDBJ whole genome shotgun (WGS) entry which is preliminary data.</text>
</comment>
<organism evidence="1 2">
    <name type="scientific">Arthrobacter echini</name>
    <dbReference type="NCBI Taxonomy" id="1529066"/>
    <lineage>
        <taxon>Bacteria</taxon>
        <taxon>Bacillati</taxon>
        <taxon>Actinomycetota</taxon>
        <taxon>Actinomycetes</taxon>
        <taxon>Micrococcales</taxon>
        <taxon>Micrococcaceae</taxon>
        <taxon>Arthrobacter</taxon>
    </lineage>
</organism>
<dbReference type="AlphaFoldDB" id="A0A4S5E6T6"/>
<proteinExistence type="predicted"/>
<protein>
    <submittedName>
        <fullName evidence="1">Uncharacterized protein</fullName>
    </submittedName>
</protein>
<evidence type="ECO:0000313" key="1">
    <source>
        <dbReference type="EMBL" id="THJ67336.1"/>
    </source>
</evidence>
<evidence type="ECO:0000313" key="2">
    <source>
        <dbReference type="Proteomes" id="UP000305233"/>
    </source>
</evidence>
<dbReference type="EMBL" id="SSWH01000003">
    <property type="protein sequence ID" value="THJ67336.1"/>
    <property type="molecule type" value="Genomic_DNA"/>
</dbReference>
<accession>A0A4S5E6T6</accession>